<dbReference type="InterPro" id="IPR019734">
    <property type="entry name" value="TPR_rpt"/>
</dbReference>
<feature type="compositionally biased region" description="Low complexity" evidence="2">
    <location>
        <begin position="2083"/>
        <end position="2094"/>
    </location>
</feature>
<proteinExistence type="evidence at transcript level"/>
<dbReference type="Pfam" id="PF13176">
    <property type="entry name" value="TPR_7"/>
    <property type="match status" value="1"/>
</dbReference>
<feature type="repeat" description="TPR" evidence="1">
    <location>
        <begin position="468"/>
        <end position="501"/>
    </location>
</feature>
<dbReference type="SUPFAM" id="SSF48452">
    <property type="entry name" value="TPR-like"/>
    <property type="match status" value="8"/>
</dbReference>
<protein>
    <submittedName>
        <fullName evidence="5">Tetratricopeptide repeat protein 28</fullName>
    </submittedName>
</protein>
<feature type="compositionally biased region" description="Low complexity" evidence="2">
    <location>
        <begin position="2226"/>
        <end position="2241"/>
    </location>
</feature>
<feature type="compositionally biased region" description="Polar residues" evidence="2">
    <location>
        <begin position="2126"/>
        <end position="2137"/>
    </location>
</feature>
<feature type="compositionally biased region" description="Polar residues" evidence="2">
    <location>
        <begin position="2096"/>
        <end position="2108"/>
    </location>
</feature>
<feature type="compositionally biased region" description="Basic and acidic residues" evidence="2">
    <location>
        <begin position="2251"/>
        <end position="2263"/>
    </location>
</feature>
<organism evidence="5">
    <name type="scientific">Phallusia mammillata</name>
    <dbReference type="NCBI Taxonomy" id="59560"/>
    <lineage>
        <taxon>Eukaryota</taxon>
        <taxon>Metazoa</taxon>
        <taxon>Chordata</taxon>
        <taxon>Tunicata</taxon>
        <taxon>Ascidiacea</taxon>
        <taxon>Phlebobranchia</taxon>
        <taxon>Ascidiidae</taxon>
        <taxon>Phallusia</taxon>
    </lineage>
</organism>
<evidence type="ECO:0000259" key="3">
    <source>
        <dbReference type="Pfam" id="PF12770"/>
    </source>
</evidence>
<dbReference type="Pfam" id="PF12770">
    <property type="entry name" value="CHAT"/>
    <property type="match status" value="1"/>
</dbReference>
<keyword evidence="1" id="KW-0802">TPR repeat</keyword>
<evidence type="ECO:0000256" key="1">
    <source>
        <dbReference type="PROSITE-ProRule" id="PRU00339"/>
    </source>
</evidence>
<feature type="repeat" description="TPR" evidence="1">
    <location>
        <begin position="588"/>
        <end position="621"/>
    </location>
</feature>
<reference evidence="5" key="1">
    <citation type="submission" date="2020-04" db="EMBL/GenBank/DDBJ databases">
        <authorList>
            <person name="Neveu A P."/>
        </authorList>
    </citation>
    <scope>NUCLEOTIDE SEQUENCE</scope>
    <source>
        <tissue evidence="5">Whole embryo</tissue>
    </source>
</reference>
<dbReference type="InterPro" id="IPR024983">
    <property type="entry name" value="CHAT_dom"/>
</dbReference>
<feature type="region of interest" description="Disordered" evidence="2">
    <location>
        <begin position="2204"/>
        <end position="2263"/>
    </location>
</feature>
<feature type="domain" description="TTC28 C-terminal" evidence="4">
    <location>
        <begin position="1743"/>
        <end position="1849"/>
    </location>
</feature>
<dbReference type="InterPro" id="IPR058900">
    <property type="entry name" value="TTC28_C"/>
</dbReference>
<dbReference type="Gene3D" id="1.25.40.10">
    <property type="entry name" value="Tetratricopeptide repeat domain"/>
    <property type="match status" value="5"/>
</dbReference>
<feature type="region of interest" description="Disordered" evidence="2">
    <location>
        <begin position="1964"/>
        <end position="1983"/>
    </location>
</feature>
<gene>
    <name evidence="5" type="primary">Ttc28</name>
</gene>
<evidence type="ECO:0000313" key="5">
    <source>
        <dbReference type="EMBL" id="CAB3267334.1"/>
    </source>
</evidence>
<name>A0A6F9DV65_9ASCI</name>
<dbReference type="InterPro" id="IPR011990">
    <property type="entry name" value="TPR-like_helical_dom_sf"/>
</dbReference>
<feature type="region of interest" description="Disordered" evidence="2">
    <location>
        <begin position="2008"/>
        <end position="2034"/>
    </location>
</feature>
<accession>A0A6F9DV65</accession>
<dbReference type="PROSITE" id="PS50005">
    <property type="entry name" value="TPR"/>
    <property type="match status" value="3"/>
</dbReference>
<dbReference type="Pfam" id="PF13374">
    <property type="entry name" value="TPR_10"/>
    <property type="match status" value="1"/>
</dbReference>
<evidence type="ECO:0000259" key="4">
    <source>
        <dbReference type="Pfam" id="PF26117"/>
    </source>
</evidence>
<dbReference type="PANTHER" id="PTHR10098:SF108">
    <property type="entry name" value="TETRATRICOPEPTIDE REPEAT PROTEIN 28"/>
    <property type="match status" value="1"/>
</dbReference>
<dbReference type="Pfam" id="PF26117">
    <property type="entry name" value="TTC28_C"/>
    <property type="match status" value="1"/>
</dbReference>
<dbReference type="PANTHER" id="PTHR10098">
    <property type="entry name" value="RAPSYN-RELATED"/>
    <property type="match status" value="1"/>
</dbReference>
<feature type="compositionally biased region" description="Polar residues" evidence="2">
    <location>
        <begin position="1968"/>
        <end position="1982"/>
    </location>
</feature>
<sequence>MPVSKGKVSFSTIVNEADIACNSGKYLQAESLYSAAIQVQPHNCAVYGSRSAARVFLKKFNEALQDAEYAIELDPTYSKGFFRLGVALQHVGKSFKALVAFAKAMALDAKNPIFLNVLTETALNSSLKASLQPVLLQLKGMNLESNPFVITSVIGQDLLAHNATSEAVDVLECALSIGTYSLKLKGSVYSALGSALWSMDHYERALVYMKEDLVVSQQLSDPSGECRAHSNLAAAHLFQGRLEEAAASYKSQLTLAQKIKHKRLTAAAYGGLGLVCTALGDHRDAVQHHSLAVEIASQTKDYSLRCRELNKVAQSYLLLGDPLAALKSQKERLRLASDHLADGGKEEMQAYFDIATVYKQLKRPMEEMSCLQKASEISKKLGDLTNEGKTLISLGYAARHKGDMDVAKKTYERLLEIALESKDKSLEARACANLGIVYHQMSDYELALKLQARCLTIAKSTSDVASQGRAYGNMGNAYSAMGLYEQAVSYHLRELEISTKIDDKESECSTHGNLAVAYQALQVQDRALHHYRCQYELAKQIGNVSNQSRSLMNLGNFHNTVGRYREAMELYHEYLQLATQETEKSGQCRALYNLGFAYFSLKQYPEAVESYLRSVEVAKECQDKLAMARAYCNLGLARKELGQHELAFDCQNLFLTLSTELKSTRGKFKALGNLGDIFVAKQELNQATGFYQQQLALAEQSNDSVLIAQACASLGTTLRGLGHLEQAAEIHTREVNIYRNSVKESKVEYKAQGRLGATLTALEQYRSALVCYERQLELAVASKDASITSQAHCNLAITYTNLHDFENARKHFQQQADCLQDIKHKSARTEKCKAFCNLGKCCEALELYDEAVTNHQIALDIANDLRSFPLMEKSLKGLASTHRQLHKVEQATQFCQQRLAVCERMAQPSLIASACGDLAVLLSETHKHLEAIEHLKRQMKIGVDASDQSITADAACGIGSVYQAMRDFDNAVNFHKLDLEISQKSDNQPCQGRAHGNLAAVYEQMGNHDGAIAHQEQHLFIANEQNDEVAKQIALYGIGRNTLLQSNGDYSRAALLLQQAMLLHNDSTSVDLIVKTRHYLGIAMLACGNQISATEHLKKAATLAEDTCWQMLRDWNPPDDNLSAYDTELNLFETLNMCYASLLHVLVKTGRHDEALEIAEKLKSFTAKISNADRSEVLKSTTVMEMKAYCKEHRTVMYYAAVCSGHLYRWLITPEGELLPTECEHILNEDATCGNVIQALILGLRQTLGVENEEIEESDLEDKNLEVNCLSLFSKLLQLRRKFQCYCDHIKTSQGLLLSDNNAKQFDHKSPYYSLYELLFGGFDTTLRKYMNGQSPTPLNLVIDGDLILVPFCMMKKRPSDHFLSENFHLTSVNSFHDLTTASFHNDNLANYQRGLVVGNPTLPASLLDHGWIPSQAADEEANLIGGVLRVEPITGRSANKEEVMAKCESAEVVHFACHVTWGCPTGVVLCSSTQDDSAIGEVDEFSLATPTGEKTSPMCKTLDLTDHVLSDTDILALNLSKVKLVVLGSSYLCKTQGTESHISKLASSVTSLTSAFSVAGARTLLFSMWPVPETAWKLIAQTFFAKLLDGVSTCEALEAAMTALRDSQQFGHPSYWAGFVLLGPAARLSEMDLSTINALYSVLQGSGVHAQGVIKLMNHLIGKSLKREAANDNNNSVPMYTSQESVAEKLHDAKGWRELFSASGFELRASSNGLPPAIFFPQPHNNHNLESISSMLKPFLELPSEILTSLGQLTLSPGVANALLNWLRAAVLAPLKESTKPLTLLKQINADLHIDRNVWESDGCSQLLSNLGIHMTTVQEDTVNLSVKPNLSLDVLSAVTEALHILFGSYCSREGAELAGYEQTNGHDEKDSHVAYKPKVAKVMPQTSRPSRQRISTTRFPIAIDFNSSYQSISTSEESWHQHDSNDNSASRGDCGILTLEEPKVFTQVPSGTGLIVPTPVMPQKSPHVSPTKLSSPSAFSPTRKFQHASSFNDINQASLPSFLAVASDEQRREVSPVTPNSPGKSPGVGHSNVGAMFYQASRGHDPKVCVVNPTPGEQQKQPTSRKSEERFMTVFEDMLVRKSSQSSSGRKGSLTESVSSINSVNKIQKPPKRETEHGYKPSRSAASTLNSYSPQREYSDIVDQLSQARITPGLTQDLTHTHTAYRIVNTPHSGAKQAPKVQAYKVETVFTPISTETSLIGDPNRLTASASFSGIGKQQGGAKSPARSVPSASSPSSRSDIFQHLSTMSKDDNADERVEFV</sequence>
<feature type="compositionally biased region" description="Polar residues" evidence="2">
    <location>
        <begin position="2057"/>
        <end position="2066"/>
    </location>
</feature>
<dbReference type="EMBL" id="LR791472">
    <property type="protein sequence ID" value="CAB3267334.1"/>
    <property type="molecule type" value="mRNA"/>
</dbReference>
<dbReference type="Pfam" id="PF13424">
    <property type="entry name" value="TPR_12"/>
    <property type="match status" value="5"/>
</dbReference>
<feature type="region of interest" description="Disordered" evidence="2">
    <location>
        <begin position="1916"/>
        <end position="1936"/>
    </location>
</feature>
<evidence type="ECO:0000256" key="2">
    <source>
        <dbReference type="SAM" id="MobiDB-lite"/>
    </source>
</evidence>
<feature type="repeat" description="TPR" evidence="1">
    <location>
        <begin position="548"/>
        <end position="581"/>
    </location>
</feature>
<feature type="region of interest" description="Disordered" evidence="2">
    <location>
        <begin position="2048"/>
        <end position="2137"/>
    </location>
</feature>
<feature type="domain" description="CHAT" evidence="3">
    <location>
        <begin position="1325"/>
        <end position="1624"/>
    </location>
</feature>
<dbReference type="SMART" id="SM00028">
    <property type="entry name" value="TPR"/>
    <property type="match status" value="25"/>
</dbReference>